<dbReference type="EMBL" id="CM046124">
    <property type="protein sequence ID" value="KAI8432924.1"/>
    <property type="molecule type" value="Genomic_DNA"/>
</dbReference>
<keyword evidence="2" id="KW-1185">Reference proteome</keyword>
<accession>A0ACC0K974</accession>
<proteinExistence type="predicted"/>
<name>A0ACC0K974_CHOFU</name>
<organism evidence="1 2">
    <name type="scientific">Choristoneura fumiferana</name>
    <name type="common">Spruce budworm moth</name>
    <name type="synonym">Archips fumiferana</name>
    <dbReference type="NCBI Taxonomy" id="7141"/>
    <lineage>
        <taxon>Eukaryota</taxon>
        <taxon>Metazoa</taxon>
        <taxon>Ecdysozoa</taxon>
        <taxon>Arthropoda</taxon>
        <taxon>Hexapoda</taxon>
        <taxon>Insecta</taxon>
        <taxon>Pterygota</taxon>
        <taxon>Neoptera</taxon>
        <taxon>Endopterygota</taxon>
        <taxon>Lepidoptera</taxon>
        <taxon>Glossata</taxon>
        <taxon>Ditrysia</taxon>
        <taxon>Tortricoidea</taxon>
        <taxon>Tortricidae</taxon>
        <taxon>Tortricinae</taxon>
        <taxon>Choristoneura</taxon>
    </lineage>
</organism>
<evidence type="ECO:0000313" key="2">
    <source>
        <dbReference type="Proteomes" id="UP001064048"/>
    </source>
</evidence>
<protein>
    <submittedName>
        <fullName evidence="1">Uncharacterized protein</fullName>
    </submittedName>
</protein>
<gene>
    <name evidence="1" type="ORF">MSG28_013831</name>
</gene>
<dbReference type="Proteomes" id="UP001064048">
    <property type="component" value="Chromosome 24"/>
</dbReference>
<sequence>MKSEKETTKKGHTYVQWAAGIIANSIAFTYAMQACWISPVAKVLQSKSSPTGAPLSDSTLGWVASALPITAFVFVPIFSFLADKYGRKTSILIMAVPQTLYFASTTSLVIARVCSGIAAGGCFNVVPMYNKEISQDNMRGAMGSLLIVACNMGILIIFALGAYVEYYTVLYIVAGIPVLTTKATMASKFSSLSLSSLSFNMISFKAKVLSICSSSSLSSFSNIRSFIRFERLISSIALSSSTGWVSGVLGSEALAGGAWLAALPCLVALPAAPFFAVLADSRGRKTGALCICLSFILSWSLAAWCGARGIWAARVAAGVGAAGAFALAPLYVICWLDGSDFREDLTDAIEQQEVMIRTEPSRRDSDALTPMLMRSRIRHRRSRRALISCCLLLTAAAGSGAGAVNSFGIAVLTLCLTILGIYCDPRLNMYSWYTHQLWPYKKSITNREKNNDNLTSINMISETLMYSNLNDTDENSKPFYRVTEKNNSIDEGYVQVVQNATEEVKDKSIWPTVILLSMLVFLYNIGLGSVPYVLISELFSPRIRTLASSLLISWMWLSSFFTLRYFGTLATAIGLHGTFYFGASITFLISWYIYLIIPETRGKNQKQIDELLDGPLFVHVKKRRKVNQT</sequence>
<comment type="caution">
    <text evidence="1">The sequence shown here is derived from an EMBL/GenBank/DDBJ whole genome shotgun (WGS) entry which is preliminary data.</text>
</comment>
<evidence type="ECO:0000313" key="1">
    <source>
        <dbReference type="EMBL" id="KAI8432924.1"/>
    </source>
</evidence>
<reference evidence="1 2" key="1">
    <citation type="journal article" date="2022" name="Genome Biol. Evol.">
        <title>The Spruce Budworm Genome: Reconstructing the Evolutionary History of Antifreeze Proteins.</title>
        <authorList>
            <person name="Beliveau C."/>
            <person name="Gagne P."/>
            <person name="Picq S."/>
            <person name="Vernygora O."/>
            <person name="Keeling C.I."/>
            <person name="Pinkney K."/>
            <person name="Doucet D."/>
            <person name="Wen F."/>
            <person name="Johnston J.S."/>
            <person name="Maaroufi H."/>
            <person name="Boyle B."/>
            <person name="Laroche J."/>
            <person name="Dewar K."/>
            <person name="Juretic N."/>
            <person name="Blackburn G."/>
            <person name="Nisole A."/>
            <person name="Brunet B."/>
            <person name="Brandao M."/>
            <person name="Lumley L."/>
            <person name="Duan J."/>
            <person name="Quan G."/>
            <person name="Lucarotti C.J."/>
            <person name="Roe A.D."/>
            <person name="Sperling F.A.H."/>
            <person name="Levesque R.C."/>
            <person name="Cusson M."/>
        </authorList>
    </citation>
    <scope>NUCLEOTIDE SEQUENCE [LARGE SCALE GENOMIC DNA]</scope>
    <source>
        <strain evidence="1">Glfc:IPQL:Cfum</strain>
    </source>
</reference>